<evidence type="ECO:0000313" key="9">
    <source>
        <dbReference type="Proteomes" id="UP000005297"/>
    </source>
</evidence>
<evidence type="ECO:0000256" key="6">
    <source>
        <dbReference type="ARBA" id="ARBA00022842"/>
    </source>
</evidence>
<dbReference type="HOGENOM" id="CLU_015869_1_1_0"/>
<evidence type="ECO:0000256" key="3">
    <source>
        <dbReference type="ARBA" id="ARBA00022723"/>
    </source>
</evidence>
<dbReference type="Gene3D" id="3.40.1190.10">
    <property type="entry name" value="Mur-like, catalytic domain"/>
    <property type="match status" value="1"/>
</dbReference>
<dbReference type="STRING" id="314344.AL013_09670"/>
<keyword evidence="6" id="KW-0460">Magnesium</keyword>
<accession>Q0EXD2</accession>
<keyword evidence="7" id="KW-1133">Transmembrane helix</keyword>
<evidence type="ECO:0000256" key="4">
    <source>
        <dbReference type="ARBA" id="ARBA00022741"/>
    </source>
</evidence>
<name>Q0EXD2_9PROT</name>
<keyword evidence="3" id="KW-0479">Metal-binding</keyword>
<dbReference type="GO" id="GO:0005524">
    <property type="term" value="F:ATP binding"/>
    <property type="evidence" value="ECO:0007669"/>
    <property type="project" value="UniProtKB-KW"/>
</dbReference>
<dbReference type="Gene3D" id="3.90.190.20">
    <property type="entry name" value="Mur ligase, C-terminal domain"/>
    <property type="match status" value="1"/>
</dbReference>
<evidence type="ECO:0000256" key="2">
    <source>
        <dbReference type="ARBA" id="ARBA00022598"/>
    </source>
</evidence>
<dbReference type="AlphaFoldDB" id="Q0EXD2"/>
<evidence type="ECO:0000256" key="5">
    <source>
        <dbReference type="ARBA" id="ARBA00022840"/>
    </source>
</evidence>
<dbReference type="NCBIfam" id="TIGR01499">
    <property type="entry name" value="folC"/>
    <property type="match status" value="1"/>
</dbReference>
<feature type="transmembrane region" description="Helical" evidence="7">
    <location>
        <begin position="342"/>
        <end position="361"/>
    </location>
</feature>
<evidence type="ECO:0000313" key="8">
    <source>
        <dbReference type="EMBL" id="EAU53984.1"/>
    </source>
</evidence>
<keyword evidence="7" id="KW-0472">Membrane</keyword>
<dbReference type="OrthoDB" id="9809356at2"/>
<dbReference type="PANTHER" id="PTHR11136:SF0">
    <property type="entry name" value="DIHYDROFOLATE SYNTHETASE-RELATED"/>
    <property type="match status" value="1"/>
</dbReference>
<dbReference type="InterPro" id="IPR036615">
    <property type="entry name" value="Mur_ligase_C_dom_sf"/>
</dbReference>
<proteinExistence type="inferred from homology"/>
<evidence type="ECO:0000256" key="7">
    <source>
        <dbReference type="SAM" id="Phobius"/>
    </source>
</evidence>
<dbReference type="InParanoid" id="Q0EXD2"/>
<keyword evidence="2" id="KW-0436">Ligase</keyword>
<comment type="similarity">
    <text evidence="1">Belongs to the folylpolyglutamate synthase family.</text>
</comment>
<keyword evidence="9" id="KW-1185">Reference proteome</keyword>
<keyword evidence="5" id="KW-0067">ATP-binding</keyword>
<dbReference type="PANTHER" id="PTHR11136">
    <property type="entry name" value="FOLYLPOLYGLUTAMATE SYNTHASE-RELATED"/>
    <property type="match status" value="1"/>
</dbReference>
<dbReference type="SUPFAM" id="SSF53623">
    <property type="entry name" value="MurD-like peptide ligases, catalytic domain"/>
    <property type="match status" value="1"/>
</dbReference>
<sequence>MGQPSADRDYLPGHERMQALLSGIRQHRPRLRIRIAGTNGKGSTAFMLAAALQSAGLTVGLYTSPHILRFNERIRIQGEPVSDALLLAAMQRLMPAALDAGASYFETATALALDLFAAAGVDVEILEAGVGARLDATTAVPADMALITPIGLDHQAWLGETVAAVASEKAFVMQGCRWSISAPQTEAVVAVLNAFNPLVKYCDILHWRELAVAGVHQQINASLAYAAAEQLQEILPEMDIDIAREAIAACDVSGRLQLVQVGDARVWLDAAHNRHAIEALLPGLSALADPFDAILVFTREDRSLEQELALLSPYAREIVHSRGEADTALRALRQAIEQYPHGSFLVLGSFITVAAILRVYAD</sequence>
<dbReference type="Proteomes" id="UP000005297">
    <property type="component" value="Unassembled WGS sequence"/>
</dbReference>
<dbReference type="InterPro" id="IPR036565">
    <property type="entry name" value="Mur-like_cat_sf"/>
</dbReference>
<dbReference type="GO" id="GO:0005737">
    <property type="term" value="C:cytoplasm"/>
    <property type="evidence" value="ECO:0007669"/>
    <property type="project" value="TreeGrafter"/>
</dbReference>
<dbReference type="EMBL" id="AATS01000014">
    <property type="protein sequence ID" value="EAU53984.1"/>
    <property type="molecule type" value="Genomic_DNA"/>
</dbReference>
<reference evidence="8 9" key="1">
    <citation type="submission" date="2006-09" db="EMBL/GenBank/DDBJ databases">
        <authorList>
            <person name="Emerson D."/>
            <person name="Ferriera S."/>
            <person name="Johnson J."/>
            <person name="Kravitz S."/>
            <person name="Halpern A."/>
            <person name="Remington K."/>
            <person name="Beeson K."/>
            <person name="Tran B."/>
            <person name="Rogers Y.-H."/>
            <person name="Friedman R."/>
            <person name="Venter J.C."/>
        </authorList>
    </citation>
    <scope>NUCLEOTIDE SEQUENCE [LARGE SCALE GENOMIC DNA]</scope>
    <source>
        <strain evidence="8 9">PV-1</strain>
    </source>
</reference>
<gene>
    <name evidence="8" type="ORF">SPV1_13337</name>
</gene>
<dbReference type="GO" id="GO:0008841">
    <property type="term" value="F:dihydrofolate synthase activity"/>
    <property type="evidence" value="ECO:0007669"/>
    <property type="project" value="TreeGrafter"/>
</dbReference>
<dbReference type="InterPro" id="IPR001645">
    <property type="entry name" value="Folylpolyglutamate_synth"/>
</dbReference>
<organism evidence="8 9">
    <name type="scientific">Mariprofundus ferrooxydans PV-1</name>
    <dbReference type="NCBI Taxonomy" id="314345"/>
    <lineage>
        <taxon>Bacteria</taxon>
        <taxon>Pseudomonadati</taxon>
        <taxon>Pseudomonadota</taxon>
        <taxon>Candidatius Mariprofundia</taxon>
        <taxon>Mariprofundales</taxon>
        <taxon>Mariprofundaceae</taxon>
        <taxon>Mariprofundus</taxon>
    </lineage>
</organism>
<keyword evidence="4" id="KW-0547">Nucleotide-binding</keyword>
<comment type="caution">
    <text evidence="8">The sequence shown here is derived from an EMBL/GenBank/DDBJ whole genome shotgun (WGS) entry which is preliminary data.</text>
</comment>
<evidence type="ECO:0000256" key="1">
    <source>
        <dbReference type="ARBA" id="ARBA00008276"/>
    </source>
</evidence>
<dbReference type="GO" id="GO:0046872">
    <property type="term" value="F:metal ion binding"/>
    <property type="evidence" value="ECO:0007669"/>
    <property type="project" value="UniProtKB-KW"/>
</dbReference>
<dbReference type="SUPFAM" id="SSF53244">
    <property type="entry name" value="MurD-like peptide ligases, peptide-binding domain"/>
    <property type="match status" value="1"/>
</dbReference>
<dbReference type="FunCoup" id="Q0EXD2">
    <property type="interactions" value="565"/>
</dbReference>
<keyword evidence="7" id="KW-0812">Transmembrane</keyword>
<dbReference type="eggNOG" id="COG0285">
    <property type="taxonomic scope" value="Bacteria"/>
</dbReference>
<dbReference type="GO" id="GO:0004326">
    <property type="term" value="F:tetrahydrofolylpolyglutamate synthase activity"/>
    <property type="evidence" value="ECO:0007669"/>
    <property type="project" value="InterPro"/>
</dbReference>
<dbReference type="RefSeq" id="WP_009850180.1">
    <property type="nucleotide sequence ID" value="NZ_DS022294.1"/>
</dbReference>
<protein>
    <submittedName>
        <fullName evidence="8">Folylpolyglutamate synthetase</fullName>
    </submittedName>
</protein>